<dbReference type="GO" id="GO:0000272">
    <property type="term" value="P:polysaccharide catabolic process"/>
    <property type="evidence" value="ECO:0007669"/>
    <property type="project" value="UniProtKB-KW"/>
</dbReference>
<dbReference type="FunCoup" id="A0A1V8S8G2">
    <property type="interactions" value="1025"/>
</dbReference>
<sequence length="643" mass="71204">MGDEYGPVDDNTRWQRIDAHWHVVDHVATAVVGEVEGPVTPPLQQQMQLDPDLTTPALTIRTLERQSDVLNNRLDEYDVSSPSTRILNAFLQGSAAQAALAVQAPKDLANTEPARKARERADASKSRHFGRVDRDASNANRDIDNELPSKLETMCQFSALRINNAIPTNRCIGQSKKRENTFELDPDLTTPALTIRTLERQSDVLNNRLDEYDVSSPSTRILNAFLQGSAAQAALAVQAPKDLANTEPARKARERADASKSRHFGRVDRDASNANLGYFTNWGIYTRDFQPSDLEVDLFSHVNYAFAKINPSTGAVSMSDPYADTEKHFATDSWNTTNGRNESNVYGCIKQLYLLKNRHRHLKVLLSIGGGTYSSNFAASASTEAGREMFAQTAVDLVKDLGFDGVDVDWEYPANPSQGNDFLQLILCPASVNNVRNIYVPEMDILIDWWNLMAYDYIGSWSTVSGHLANTYASKENPESTPYSTDAAIAEYLRQGVHPGKITLGIPLYGRAFVETEGPGQPYMGVGQGEWERGVWDYKALPQSGTVIHYDRSARASWSYDPITRTMVSFDTPWAANAKADYIAAKGLGGVVWWEVSGDKSSATGDSLISNVVQHFGYLDTSNNVLRYPHSKYPNLRNGMPGE</sequence>
<organism evidence="14 15">
    <name type="scientific">Cryoendolithus antarcticus</name>
    <dbReference type="NCBI Taxonomy" id="1507870"/>
    <lineage>
        <taxon>Eukaryota</taxon>
        <taxon>Fungi</taxon>
        <taxon>Dikarya</taxon>
        <taxon>Ascomycota</taxon>
        <taxon>Pezizomycotina</taxon>
        <taxon>Dothideomycetes</taxon>
        <taxon>Dothideomycetidae</taxon>
        <taxon>Cladosporiales</taxon>
        <taxon>Cladosporiaceae</taxon>
        <taxon>Cryoendolithus</taxon>
    </lineage>
</organism>
<evidence type="ECO:0000313" key="14">
    <source>
        <dbReference type="EMBL" id="OQN95200.1"/>
    </source>
</evidence>
<feature type="domain" description="GH18" evidence="13">
    <location>
        <begin position="273"/>
        <end position="619"/>
    </location>
</feature>
<dbReference type="InterPro" id="IPR017853">
    <property type="entry name" value="GH"/>
</dbReference>
<dbReference type="AlphaFoldDB" id="A0A1V8S8G2"/>
<evidence type="ECO:0000256" key="6">
    <source>
        <dbReference type="ARBA" id="ARBA00022801"/>
    </source>
</evidence>
<dbReference type="SMART" id="SM00636">
    <property type="entry name" value="Glyco_18"/>
    <property type="match status" value="1"/>
</dbReference>
<dbReference type="EC" id="3.2.1.14" evidence="4"/>
<evidence type="ECO:0000256" key="2">
    <source>
        <dbReference type="ARBA" id="ARBA00004613"/>
    </source>
</evidence>
<evidence type="ECO:0000256" key="12">
    <source>
        <dbReference type="SAM" id="MobiDB-lite"/>
    </source>
</evidence>
<accession>A0A1V8S8G2</accession>
<comment type="subcellular location">
    <subcellularLocation>
        <location evidence="2">Secreted</location>
    </subcellularLocation>
</comment>
<dbReference type="GO" id="GO:0006032">
    <property type="term" value="P:chitin catabolic process"/>
    <property type="evidence" value="ECO:0007669"/>
    <property type="project" value="UniProtKB-KW"/>
</dbReference>
<dbReference type="PROSITE" id="PS01095">
    <property type="entry name" value="GH18_1"/>
    <property type="match status" value="1"/>
</dbReference>
<dbReference type="Gene3D" id="3.20.20.80">
    <property type="entry name" value="Glycosidases"/>
    <property type="match status" value="2"/>
</dbReference>
<name>A0A1V8S8G2_9PEZI</name>
<dbReference type="InterPro" id="IPR029070">
    <property type="entry name" value="Chitinase_insertion_sf"/>
</dbReference>
<feature type="region of interest" description="Disordered" evidence="12">
    <location>
        <begin position="244"/>
        <end position="264"/>
    </location>
</feature>
<dbReference type="Gene3D" id="3.10.50.10">
    <property type="match status" value="1"/>
</dbReference>
<dbReference type="GO" id="GO:0008843">
    <property type="term" value="F:endochitinase activity"/>
    <property type="evidence" value="ECO:0007669"/>
    <property type="project" value="UniProtKB-EC"/>
</dbReference>
<dbReference type="InterPro" id="IPR050314">
    <property type="entry name" value="Glycosyl_Hydrlase_18"/>
</dbReference>
<dbReference type="PANTHER" id="PTHR11177">
    <property type="entry name" value="CHITINASE"/>
    <property type="match status" value="1"/>
</dbReference>
<dbReference type="SUPFAM" id="SSF54556">
    <property type="entry name" value="Chitinase insertion domain"/>
    <property type="match status" value="1"/>
</dbReference>
<evidence type="ECO:0000313" key="15">
    <source>
        <dbReference type="Proteomes" id="UP000192596"/>
    </source>
</evidence>
<dbReference type="SUPFAM" id="SSF51445">
    <property type="entry name" value="(Trans)glycosidases"/>
    <property type="match status" value="1"/>
</dbReference>
<gene>
    <name evidence="14" type="ORF">B0A48_18820</name>
</gene>
<dbReference type="InterPro" id="IPR011583">
    <property type="entry name" value="Chitinase_II/V-like_cat"/>
</dbReference>
<dbReference type="EMBL" id="NAJO01000131">
    <property type="protein sequence ID" value="OQN95200.1"/>
    <property type="molecule type" value="Genomic_DNA"/>
</dbReference>
<dbReference type="InterPro" id="IPR001579">
    <property type="entry name" value="Glyco_hydro_18_chit_AS"/>
</dbReference>
<feature type="compositionally biased region" description="Basic and acidic residues" evidence="12">
    <location>
        <begin position="113"/>
        <end position="130"/>
    </location>
</feature>
<keyword evidence="6 11" id="KW-0378">Hydrolase</keyword>
<dbReference type="PANTHER" id="PTHR11177:SF365">
    <property type="entry name" value="ENDOCHITINASE B"/>
    <property type="match status" value="1"/>
</dbReference>
<evidence type="ECO:0000256" key="9">
    <source>
        <dbReference type="ARBA" id="ARBA00023295"/>
    </source>
</evidence>
<dbReference type="Proteomes" id="UP000192596">
    <property type="component" value="Unassembled WGS sequence"/>
</dbReference>
<dbReference type="OrthoDB" id="3813587at2759"/>
<keyword evidence="7" id="KW-0146">Chitin degradation</keyword>
<dbReference type="InParanoid" id="A0A1V8S8G2"/>
<evidence type="ECO:0000256" key="8">
    <source>
        <dbReference type="ARBA" id="ARBA00023277"/>
    </source>
</evidence>
<keyword evidence="9 11" id="KW-0326">Glycosidase</keyword>
<evidence type="ECO:0000256" key="10">
    <source>
        <dbReference type="ARBA" id="ARBA00023326"/>
    </source>
</evidence>
<keyword evidence="5" id="KW-0964">Secreted</keyword>
<evidence type="ECO:0000256" key="11">
    <source>
        <dbReference type="RuleBase" id="RU000489"/>
    </source>
</evidence>
<dbReference type="GO" id="GO:0005576">
    <property type="term" value="C:extracellular region"/>
    <property type="evidence" value="ECO:0007669"/>
    <property type="project" value="UniProtKB-SubCell"/>
</dbReference>
<comment type="similarity">
    <text evidence="3">Belongs to the glycosyl hydrolase 18 family. Chitinase class V subfamily.</text>
</comment>
<dbReference type="FunFam" id="3.10.50.10:FF:000005">
    <property type="entry name" value="Endochitinase B1"/>
    <property type="match status" value="1"/>
</dbReference>
<evidence type="ECO:0000256" key="3">
    <source>
        <dbReference type="ARBA" id="ARBA00008682"/>
    </source>
</evidence>
<dbReference type="PROSITE" id="PS51910">
    <property type="entry name" value="GH18_2"/>
    <property type="match status" value="1"/>
</dbReference>
<dbReference type="Pfam" id="PF00704">
    <property type="entry name" value="Glyco_hydro_18"/>
    <property type="match status" value="1"/>
</dbReference>
<comment type="caution">
    <text evidence="14">The sequence shown here is derived from an EMBL/GenBank/DDBJ whole genome shotgun (WGS) entry which is preliminary data.</text>
</comment>
<comment type="catalytic activity">
    <reaction evidence="1">
        <text>Random endo-hydrolysis of N-acetyl-beta-D-glucosaminide (1-&gt;4)-beta-linkages in chitin and chitodextrins.</text>
        <dbReference type="EC" id="3.2.1.14"/>
    </reaction>
</comment>
<keyword evidence="8" id="KW-0119">Carbohydrate metabolism</keyword>
<proteinExistence type="inferred from homology"/>
<dbReference type="STRING" id="1507870.A0A1V8S8G2"/>
<protein>
    <recommendedName>
        <fullName evidence="4">chitinase</fullName>
        <ecNumber evidence="4">3.2.1.14</ecNumber>
    </recommendedName>
</protein>
<keyword evidence="15" id="KW-1185">Reference proteome</keyword>
<reference evidence="15" key="1">
    <citation type="submission" date="2017-03" db="EMBL/GenBank/DDBJ databases">
        <title>Genomes of endolithic fungi from Antarctica.</title>
        <authorList>
            <person name="Coleine C."/>
            <person name="Masonjones S."/>
            <person name="Stajich J.E."/>
        </authorList>
    </citation>
    <scope>NUCLEOTIDE SEQUENCE [LARGE SCALE GENOMIC DNA]</scope>
    <source>
        <strain evidence="15">CCFEE 5527</strain>
    </source>
</reference>
<evidence type="ECO:0000256" key="1">
    <source>
        <dbReference type="ARBA" id="ARBA00000822"/>
    </source>
</evidence>
<dbReference type="GO" id="GO:0008061">
    <property type="term" value="F:chitin binding"/>
    <property type="evidence" value="ECO:0007669"/>
    <property type="project" value="InterPro"/>
</dbReference>
<evidence type="ECO:0000256" key="7">
    <source>
        <dbReference type="ARBA" id="ARBA00023024"/>
    </source>
</evidence>
<dbReference type="InterPro" id="IPR001223">
    <property type="entry name" value="Glyco_hydro18_cat"/>
</dbReference>
<dbReference type="CDD" id="cd06548">
    <property type="entry name" value="GH18_chitinase"/>
    <property type="match status" value="1"/>
</dbReference>
<keyword evidence="10" id="KW-0624">Polysaccharide degradation</keyword>
<feature type="region of interest" description="Disordered" evidence="12">
    <location>
        <begin position="109"/>
        <end position="130"/>
    </location>
</feature>
<feature type="compositionally biased region" description="Basic and acidic residues" evidence="12">
    <location>
        <begin position="248"/>
        <end position="264"/>
    </location>
</feature>
<evidence type="ECO:0000256" key="4">
    <source>
        <dbReference type="ARBA" id="ARBA00012729"/>
    </source>
</evidence>
<evidence type="ECO:0000256" key="5">
    <source>
        <dbReference type="ARBA" id="ARBA00022525"/>
    </source>
</evidence>
<evidence type="ECO:0000259" key="13">
    <source>
        <dbReference type="PROSITE" id="PS51910"/>
    </source>
</evidence>